<keyword evidence="3" id="KW-1185">Reference proteome</keyword>
<accession>A0ABY7H9U3</accession>
<dbReference type="EMBL" id="CP114040">
    <property type="protein sequence ID" value="WAS96042.1"/>
    <property type="molecule type" value="Genomic_DNA"/>
</dbReference>
<evidence type="ECO:0000256" key="1">
    <source>
        <dbReference type="SAM" id="MobiDB-lite"/>
    </source>
</evidence>
<feature type="region of interest" description="Disordered" evidence="1">
    <location>
        <begin position="71"/>
        <end position="93"/>
    </location>
</feature>
<gene>
    <name evidence="2" type="ORF">O0S08_07745</name>
</gene>
<evidence type="ECO:0000313" key="3">
    <source>
        <dbReference type="Proteomes" id="UP001164459"/>
    </source>
</evidence>
<organism evidence="2 3">
    <name type="scientific">Nannocystis punicea</name>
    <dbReference type="NCBI Taxonomy" id="2995304"/>
    <lineage>
        <taxon>Bacteria</taxon>
        <taxon>Pseudomonadati</taxon>
        <taxon>Myxococcota</taxon>
        <taxon>Polyangia</taxon>
        <taxon>Nannocystales</taxon>
        <taxon>Nannocystaceae</taxon>
        <taxon>Nannocystis</taxon>
    </lineage>
</organism>
<dbReference type="RefSeq" id="WP_269038384.1">
    <property type="nucleotide sequence ID" value="NZ_CP114040.1"/>
</dbReference>
<name>A0ABY7H9U3_9BACT</name>
<reference evidence="2" key="1">
    <citation type="submission" date="2022-11" db="EMBL/GenBank/DDBJ databases">
        <title>Minimal conservation of predation-associated metabolite biosynthetic gene clusters underscores biosynthetic potential of Myxococcota including descriptions for ten novel species: Archangium lansinium sp. nov., Myxococcus landrumus sp. nov., Nannocystis bai.</title>
        <authorList>
            <person name="Ahearne A."/>
            <person name="Stevens C."/>
            <person name="Dowd S."/>
        </authorList>
    </citation>
    <scope>NUCLEOTIDE SEQUENCE</scope>
    <source>
        <strain evidence="2">Fl3</strain>
    </source>
</reference>
<evidence type="ECO:0000313" key="2">
    <source>
        <dbReference type="EMBL" id="WAS96042.1"/>
    </source>
</evidence>
<dbReference type="Proteomes" id="UP001164459">
    <property type="component" value="Chromosome"/>
</dbReference>
<feature type="compositionally biased region" description="Polar residues" evidence="1">
    <location>
        <begin position="71"/>
        <end position="83"/>
    </location>
</feature>
<protein>
    <submittedName>
        <fullName evidence="2">Uncharacterized protein</fullName>
    </submittedName>
</protein>
<proteinExistence type="predicted"/>
<sequence>MSVIGLVGVVAREGWVDHDFDPIAFAAETEKINDVGARVGSVFGRRLPPSMERAQPISWYSAAARSATVTINSSRPDGDTSTVGCIAPNEQPW</sequence>